<sequence>MIYDGLRPIVPTNAPKLIKDLITKCWNDQPDKRPTSKEIFDIINTWNSNTLSDISTKIVKQISSDESNENILESNQSIPAHFKIHSKAIYTSRKFAPLSCTNDINSDRSNHIGINIL</sequence>
<dbReference type="SUPFAM" id="SSF56112">
    <property type="entry name" value="Protein kinase-like (PK-like)"/>
    <property type="match status" value="1"/>
</dbReference>
<proteinExistence type="predicted"/>
<protein>
    <submittedName>
        <fullName evidence="1">655_t:CDS:1</fullName>
    </submittedName>
</protein>
<dbReference type="Gene3D" id="1.10.510.10">
    <property type="entry name" value="Transferase(Phosphotransferase) domain 1"/>
    <property type="match status" value="1"/>
</dbReference>
<keyword evidence="2" id="KW-1185">Reference proteome</keyword>
<reference evidence="1" key="1">
    <citation type="submission" date="2021-06" db="EMBL/GenBank/DDBJ databases">
        <authorList>
            <person name="Kallberg Y."/>
            <person name="Tangrot J."/>
            <person name="Rosling A."/>
        </authorList>
    </citation>
    <scope>NUCLEOTIDE SEQUENCE</scope>
    <source>
        <strain evidence="1">IN212</strain>
    </source>
</reference>
<organism evidence="1 2">
    <name type="scientific">Racocetra fulgida</name>
    <dbReference type="NCBI Taxonomy" id="60492"/>
    <lineage>
        <taxon>Eukaryota</taxon>
        <taxon>Fungi</taxon>
        <taxon>Fungi incertae sedis</taxon>
        <taxon>Mucoromycota</taxon>
        <taxon>Glomeromycotina</taxon>
        <taxon>Glomeromycetes</taxon>
        <taxon>Diversisporales</taxon>
        <taxon>Gigasporaceae</taxon>
        <taxon>Racocetra</taxon>
    </lineage>
</organism>
<dbReference type="Proteomes" id="UP000789396">
    <property type="component" value="Unassembled WGS sequence"/>
</dbReference>
<accession>A0A9N9DMK3</accession>
<gene>
    <name evidence="1" type="ORF">RFULGI_LOCUS8183</name>
</gene>
<dbReference type="EMBL" id="CAJVPZ010012873">
    <property type="protein sequence ID" value="CAG8643916.1"/>
    <property type="molecule type" value="Genomic_DNA"/>
</dbReference>
<name>A0A9N9DMK3_9GLOM</name>
<evidence type="ECO:0000313" key="1">
    <source>
        <dbReference type="EMBL" id="CAG8643916.1"/>
    </source>
</evidence>
<evidence type="ECO:0000313" key="2">
    <source>
        <dbReference type="Proteomes" id="UP000789396"/>
    </source>
</evidence>
<dbReference type="InterPro" id="IPR011009">
    <property type="entry name" value="Kinase-like_dom_sf"/>
</dbReference>
<dbReference type="AlphaFoldDB" id="A0A9N9DMK3"/>
<dbReference type="OrthoDB" id="2396740at2759"/>
<comment type="caution">
    <text evidence="1">The sequence shown here is derived from an EMBL/GenBank/DDBJ whole genome shotgun (WGS) entry which is preliminary data.</text>
</comment>